<protein>
    <submittedName>
        <fullName evidence="11">Response regulator transcription factor</fullName>
    </submittedName>
</protein>
<comment type="subcellular location">
    <subcellularLocation>
        <location evidence="1">Cytoplasm</location>
    </subcellularLocation>
</comment>
<evidence type="ECO:0000313" key="12">
    <source>
        <dbReference type="Proteomes" id="UP001148125"/>
    </source>
</evidence>
<keyword evidence="3" id="KW-0902">Two-component regulatory system</keyword>
<dbReference type="Proteomes" id="UP001148125">
    <property type="component" value="Unassembled WGS sequence"/>
</dbReference>
<keyword evidence="4" id="KW-0805">Transcription regulation</keyword>
<dbReference type="CDD" id="cd00383">
    <property type="entry name" value="trans_reg_C"/>
    <property type="match status" value="1"/>
</dbReference>
<feature type="modified residue" description="4-aspartylphosphate" evidence="7">
    <location>
        <position position="67"/>
    </location>
</feature>
<feature type="domain" description="Response regulatory" evidence="9">
    <location>
        <begin position="18"/>
        <end position="133"/>
    </location>
</feature>
<comment type="caution">
    <text evidence="11">The sequence shown here is derived from an EMBL/GenBank/DDBJ whole genome shotgun (WGS) entry which is preliminary data.</text>
</comment>
<dbReference type="InterPro" id="IPR039420">
    <property type="entry name" value="WalR-like"/>
</dbReference>
<dbReference type="PROSITE" id="PS51755">
    <property type="entry name" value="OMPR_PHOB"/>
    <property type="match status" value="1"/>
</dbReference>
<evidence type="ECO:0000256" key="1">
    <source>
        <dbReference type="ARBA" id="ARBA00004496"/>
    </source>
</evidence>
<dbReference type="PANTHER" id="PTHR48111">
    <property type="entry name" value="REGULATOR OF RPOS"/>
    <property type="match status" value="1"/>
</dbReference>
<dbReference type="SMART" id="SM00862">
    <property type="entry name" value="Trans_reg_C"/>
    <property type="match status" value="1"/>
</dbReference>
<evidence type="ECO:0000313" key="11">
    <source>
        <dbReference type="EMBL" id="MDE5413481.1"/>
    </source>
</evidence>
<dbReference type="Gene3D" id="6.10.250.690">
    <property type="match status" value="1"/>
</dbReference>
<dbReference type="InterPro" id="IPR016032">
    <property type="entry name" value="Sig_transdc_resp-reg_C-effctor"/>
</dbReference>
<dbReference type="SUPFAM" id="SSF46894">
    <property type="entry name" value="C-terminal effector domain of the bipartite response regulators"/>
    <property type="match status" value="1"/>
</dbReference>
<dbReference type="Gene3D" id="3.40.50.2300">
    <property type="match status" value="1"/>
</dbReference>
<evidence type="ECO:0000259" key="10">
    <source>
        <dbReference type="PROSITE" id="PS51755"/>
    </source>
</evidence>
<evidence type="ECO:0000256" key="6">
    <source>
        <dbReference type="ARBA" id="ARBA00023163"/>
    </source>
</evidence>
<proteinExistence type="predicted"/>
<feature type="DNA-binding region" description="OmpR/PhoB-type" evidence="8">
    <location>
        <begin position="140"/>
        <end position="239"/>
    </location>
</feature>
<dbReference type="PANTHER" id="PTHR48111:SF73">
    <property type="entry name" value="ALKALINE PHOSPHATASE SYNTHESIS TRANSCRIPTIONAL REGULATORY PROTEIN PHOP"/>
    <property type="match status" value="1"/>
</dbReference>
<dbReference type="SMART" id="SM00448">
    <property type="entry name" value="REC"/>
    <property type="match status" value="1"/>
</dbReference>
<evidence type="ECO:0000256" key="2">
    <source>
        <dbReference type="ARBA" id="ARBA00022553"/>
    </source>
</evidence>
<evidence type="ECO:0000256" key="3">
    <source>
        <dbReference type="ARBA" id="ARBA00023012"/>
    </source>
</evidence>
<evidence type="ECO:0000256" key="7">
    <source>
        <dbReference type="PROSITE-ProRule" id="PRU00169"/>
    </source>
</evidence>
<evidence type="ECO:0000256" key="4">
    <source>
        <dbReference type="ARBA" id="ARBA00023015"/>
    </source>
</evidence>
<feature type="domain" description="OmpR/PhoB-type" evidence="10">
    <location>
        <begin position="140"/>
        <end position="239"/>
    </location>
</feature>
<dbReference type="Pfam" id="PF00072">
    <property type="entry name" value="Response_reg"/>
    <property type="match status" value="1"/>
</dbReference>
<dbReference type="InterPro" id="IPR001867">
    <property type="entry name" value="OmpR/PhoB-type_DNA-bd"/>
</dbReference>
<organism evidence="11 12">
    <name type="scientific">Alkalihalobacterium chitinilyticum</name>
    <dbReference type="NCBI Taxonomy" id="2980103"/>
    <lineage>
        <taxon>Bacteria</taxon>
        <taxon>Bacillati</taxon>
        <taxon>Bacillota</taxon>
        <taxon>Bacilli</taxon>
        <taxon>Bacillales</taxon>
        <taxon>Bacillaceae</taxon>
        <taxon>Alkalihalobacterium</taxon>
    </lineage>
</organism>
<keyword evidence="6" id="KW-0804">Transcription</keyword>
<evidence type="ECO:0000259" key="9">
    <source>
        <dbReference type="PROSITE" id="PS50110"/>
    </source>
</evidence>
<evidence type="ECO:0000256" key="8">
    <source>
        <dbReference type="PROSITE-ProRule" id="PRU01091"/>
    </source>
</evidence>
<dbReference type="PROSITE" id="PS50110">
    <property type="entry name" value="RESPONSE_REGULATORY"/>
    <property type="match status" value="1"/>
</dbReference>
<dbReference type="InterPro" id="IPR036388">
    <property type="entry name" value="WH-like_DNA-bd_sf"/>
</dbReference>
<sequence>MSKPAKKAAVKVNTKGKSILIVEDDLKIRQLIKVYLEREGYEVWEAEDGKQAIELYDRYEPCFTIIDLMLPQVSGEEVCQWIRTVKKSDSPIIMVTAKVDETDRINGLKMGADDYVTKPFSPKELVARVEAVLRRTANRCHKISYRGITIKPYKGEVNYAGKELSLTNNECKLLHMLMKNPNQVLSRDQMIAELYPNDEKEITWRTIDVHVRNLREKLRKVDAPDCIQTVRGMGYQFDAF</sequence>
<keyword evidence="5 8" id="KW-0238">DNA-binding</keyword>
<dbReference type="SUPFAM" id="SSF52172">
    <property type="entry name" value="CheY-like"/>
    <property type="match status" value="1"/>
</dbReference>
<dbReference type="EMBL" id="JAOTPO010000005">
    <property type="protein sequence ID" value="MDE5413481.1"/>
    <property type="molecule type" value="Genomic_DNA"/>
</dbReference>
<dbReference type="InterPro" id="IPR011006">
    <property type="entry name" value="CheY-like_superfamily"/>
</dbReference>
<keyword evidence="2 7" id="KW-0597">Phosphoprotein</keyword>
<keyword evidence="12" id="KW-1185">Reference proteome</keyword>
<dbReference type="InterPro" id="IPR001789">
    <property type="entry name" value="Sig_transdc_resp-reg_receiver"/>
</dbReference>
<dbReference type="RefSeq" id="WP_275118107.1">
    <property type="nucleotide sequence ID" value="NZ_JAOTPO010000005.1"/>
</dbReference>
<accession>A0ABT5VDF4</accession>
<gene>
    <name evidence="11" type="ORF">N7Z68_08785</name>
</gene>
<dbReference type="Pfam" id="PF00486">
    <property type="entry name" value="Trans_reg_C"/>
    <property type="match status" value="1"/>
</dbReference>
<dbReference type="Gene3D" id="1.10.10.10">
    <property type="entry name" value="Winged helix-like DNA-binding domain superfamily/Winged helix DNA-binding domain"/>
    <property type="match status" value="1"/>
</dbReference>
<name>A0ABT5VDF4_9BACI</name>
<reference evidence="11" key="1">
    <citation type="submission" date="2024-05" db="EMBL/GenBank/DDBJ databases">
        <title>Alkalihalobacillus sp. strain MEB203 novel alkaliphilic bacterium from Lonar Lake, India.</title>
        <authorList>
            <person name="Joshi A."/>
            <person name="Thite S."/>
            <person name="Mengade P."/>
        </authorList>
    </citation>
    <scope>NUCLEOTIDE SEQUENCE</scope>
    <source>
        <strain evidence="11">MEB 203</strain>
    </source>
</reference>
<evidence type="ECO:0000256" key="5">
    <source>
        <dbReference type="ARBA" id="ARBA00023125"/>
    </source>
</evidence>